<protein>
    <submittedName>
        <fullName evidence="1">Uncharacterized protein</fullName>
    </submittedName>
</protein>
<dbReference type="EMBL" id="LN899820">
    <property type="protein sequence ID" value="CUV58597.1"/>
    <property type="molecule type" value="Genomic_DNA"/>
</dbReference>
<proteinExistence type="predicted"/>
<dbReference type="AlphaFoldDB" id="A0A0S4X3L7"/>
<reference evidence="1" key="1">
    <citation type="submission" date="2015-10" db="EMBL/GenBank/DDBJ databases">
        <authorList>
            <person name="Gilbert D.G."/>
        </authorList>
    </citation>
    <scope>NUCLEOTIDE SEQUENCE</scope>
    <source>
        <strain evidence="1">Phyl III-seqv23</strain>
    </source>
</reference>
<evidence type="ECO:0000313" key="1">
    <source>
        <dbReference type="EMBL" id="CUV58597.1"/>
    </source>
</evidence>
<name>A0A0S4X3L7_RALSL</name>
<organism evidence="1">
    <name type="scientific">Ralstonia solanacearum</name>
    <name type="common">Pseudomonas solanacearum</name>
    <dbReference type="NCBI Taxonomy" id="305"/>
    <lineage>
        <taxon>Bacteria</taxon>
        <taxon>Pseudomonadati</taxon>
        <taxon>Pseudomonadota</taxon>
        <taxon>Betaproteobacteria</taxon>
        <taxon>Burkholderiales</taxon>
        <taxon>Burkholderiaceae</taxon>
        <taxon>Ralstonia</taxon>
        <taxon>Ralstonia solanacearum species complex</taxon>
    </lineage>
</organism>
<accession>A0A0S4X3L7</accession>
<sequence>MSVMMMMEGDSRLSESEVLDALSSCGVSEVVNRHNGFSGNFPSSNMFFTYEHSTDDQQEIRAEGMRDSGWLVGCRLVFVYVIPHLVECGSQLSHFLQVISDVSEANWVLSFQYESIYAVRDKNGFRKLVEF</sequence>
<gene>
    <name evidence="1" type="ORF">RUN215_v1_2620003</name>
</gene>